<evidence type="ECO:0000313" key="2">
    <source>
        <dbReference type="EMBL" id="ANE51294.1"/>
    </source>
</evidence>
<keyword evidence="1" id="KW-0472">Membrane</keyword>
<dbReference type="AlphaFoldDB" id="A0A172TWN7"/>
<dbReference type="KEGG" id="fla:SY85_13010"/>
<reference evidence="3" key="1">
    <citation type="submission" date="2015-01" db="EMBL/GenBank/DDBJ databases">
        <title>Flavisolibacter sp./LCS9/ whole genome sequencing.</title>
        <authorList>
            <person name="Kim M.K."/>
            <person name="Srinivasan S."/>
            <person name="Lee J.-J."/>
        </authorList>
    </citation>
    <scope>NUCLEOTIDE SEQUENCE [LARGE SCALE GENOMIC DNA]</scope>
    <source>
        <strain evidence="3">LCS9</strain>
    </source>
</reference>
<evidence type="ECO:0000256" key="1">
    <source>
        <dbReference type="SAM" id="Phobius"/>
    </source>
</evidence>
<sequence length="83" mass="9455">MGICLILGYIKIRHVIVKLAAINGLLYVAISFLMTLFFPFAIVYFTYSFFYYQVVAAFLSPFIASRLPYFKSVVSVINRPISS</sequence>
<accession>A0A172TWN7</accession>
<protein>
    <submittedName>
        <fullName evidence="2">Uncharacterized protein</fullName>
    </submittedName>
</protein>
<name>A0A172TWN7_9BACT</name>
<keyword evidence="1" id="KW-1133">Transmembrane helix</keyword>
<gene>
    <name evidence="2" type="ORF">SY85_13010</name>
</gene>
<organism evidence="2 3">
    <name type="scientific">Flavisolibacter tropicus</name>
    <dbReference type="NCBI Taxonomy" id="1492898"/>
    <lineage>
        <taxon>Bacteria</taxon>
        <taxon>Pseudomonadati</taxon>
        <taxon>Bacteroidota</taxon>
        <taxon>Chitinophagia</taxon>
        <taxon>Chitinophagales</taxon>
        <taxon>Chitinophagaceae</taxon>
        <taxon>Flavisolibacter</taxon>
    </lineage>
</organism>
<dbReference type="EMBL" id="CP011390">
    <property type="protein sequence ID" value="ANE51294.1"/>
    <property type="molecule type" value="Genomic_DNA"/>
</dbReference>
<evidence type="ECO:0000313" key="3">
    <source>
        <dbReference type="Proteomes" id="UP000077177"/>
    </source>
</evidence>
<feature type="transmembrane region" description="Helical" evidence="1">
    <location>
        <begin position="20"/>
        <end position="44"/>
    </location>
</feature>
<feature type="transmembrane region" description="Helical" evidence="1">
    <location>
        <begin position="50"/>
        <end position="69"/>
    </location>
</feature>
<dbReference type="Proteomes" id="UP000077177">
    <property type="component" value="Chromosome"/>
</dbReference>
<keyword evidence="3" id="KW-1185">Reference proteome</keyword>
<dbReference type="STRING" id="1492898.SY85_13010"/>
<proteinExistence type="predicted"/>
<keyword evidence="1" id="KW-0812">Transmembrane</keyword>
<reference evidence="2 3" key="2">
    <citation type="journal article" date="2016" name="Int. J. Syst. Evol. Microbiol.">
        <title>Flavisolibacter tropicus sp. nov., isolated from tropical soil.</title>
        <authorList>
            <person name="Lee J.J."/>
            <person name="Kang M.S."/>
            <person name="Kim G.S."/>
            <person name="Lee C.S."/>
            <person name="Lim S."/>
            <person name="Lee J."/>
            <person name="Roh S.H."/>
            <person name="Kang H."/>
            <person name="Ha J.M."/>
            <person name="Bae S."/>
            <person name="Jung H.Y."/>
            <person name="Kim M.K."/>
        </authorList>
    </citation>
    <scope>NUCLEOTIDE SEQUENCE [LARGE SCALE GENOMIC DNA]</scope>
    <source>
        <strain evidence="2 3">LCS9</strain>
    </source>
</reference>